<accession>A0AAD8ZTT6</accession>
<protein>
    <submittedName>
        <fullName evidence="1">Uncharacterized protein</fullName>
    </submittedName>
</protein>
<evidence type="ECO:0000313" key="2">
    <source>
        <dbReference type="Proteomes" id="UP001239994"/>
    </source>
</evidence>
<proteinExistence type="predicted"/>
<gene>
    <name evidence="1" type="ORF">P4O66_020617</name>
</gene>
<dbReference type="Proteomes" id="UP001239994">
    <property type="component" value="Unassembled WGS sequence"/>
</dbReference>
<evidence type="ECO:0000313" key="1">
    <source>
        <dbReference type="EMBL" id="KAK1804626.1"/>
    </source>
</evidence>
<sequence length="178" mass="18987">MQNDQKDSGHFILGASLSETKLEEATARQLLVFRIVTMFWRSIGAKLVVTDRGEPTSSWSSAAWETCDAGIQLSKLGGELGVRGHRRQERSGEDGEIPPSAVGMESLLVAAATYEIATAGLLAAALKHRCPGTPGPAHHLSNKLILQSDQLCWGRTVGDGRSCKPTSPAQLSQLCCSS</sequence>
<comment type="caution">
    <text evidence="1">The sequence shown here is derived from an EMBL/GenBank/DDBJ whole genome shotgun (WGS) entry which is preliminary data.</text>
</comment>
<reference evidence="1" key="1">
    <citation type="submission" date="2023-03" db="EMBL/GenBank/DDBJ databases">
        <title>Electrophorus voltai genome.</title>
        <authorList>
            <person name="Bian C."/>
        </authorList>
    </citation>
    <scope>NUCLEOTIDE SEQUENCE</scope>
    <source>
        <strain evidence="1">CB-2022</strain>
        <tissue evidence="1">Muscle</tissue>
    </source>
</reference>
<keyword evidence="2" id="KW-1185">Reference proteome</keyword>
<organism evidence="1 2">
    <name type="scientific">Electrophorus voltai</name>
    <dbReference type="NCBI Taxonomy" id="2609070"/>
    <lineage>
        <taxon>Eukaryota</taxon>
        <taxon>Metazoa</taxon>
        <taxon>Chordata</taxon>
        <taxon>Craniata</taxon>
        <taxon>Vertebrata</taxon>
        <taxon>Euteleostomi</taxon>
        <taxon>Actinopterygii</taxon>
        <taxon>Neopterygii</taxon>
        <taxon>Teleostei</taxon>
        <taxon>Ostariophysi</taxon>
        <taxon>Gymnotiformes</taxon>
        <taxon>Gymnotoidei</taxon>
        <taxon>Gymnotidae</taxon>
        <taxon>Electrophorus</taxon>
    </lineage>
</organism>
<dbReference type="EMBL" id="JAROKS010000004">
    <property type="protein sequence ID" value="KAK1804626.1"/>
    <property type="molecule type" value="Genomic_DNA"/>
</dbReference>
<dbReference type="AlphaFoldDB" id="A0AAD8ZTT6"/>
<name>A0AAD8ZTT6_9TELE</name>